<keyword evidence="2" id="KW-1185">Reference proteome</keyword>
<dbReference type="Pfam" id="PF20471">
    <property type="entry name" value="DUF6716"/>
    <property type="match status" value="1"/>
</dbReference>
<evidence type="ECO:0000313" key="2">
    <source>
        <dbReference type="Proteomes" id="UP000294558"/>
    </source>
</evidence>
<accession>A0A4R7I403</accession>
<evidence type="ECO:0000313" key="1">
    <source>
        <dbReference type="EMBL" id="TDT17333.1"/>
    </source>
</evidence>
<dbReference type="InterPro" id="IPR046561">
    <property type="entry name" value="DUF6716"/>
</dbReference>
<sequence>MRVVAVASSDSHLKWLSHLASGAPPEWSFENYVLGGTVSARQIVAATEGTGVDAPTTVGIRAFAAVLQMTAPDVVVLACDGPTLVALHYGAIRQAPPTVTVAATPGIALPARARAAEARAGIDVFIVHSLAEQAAYRSLFDTRGAATRVALAHLPSCRAQPRDADADELVFATQAAVPRSSAERAWLLERLAASSAPQIVVHERTIGSETTAHAEEHPYRPLWDGLVSAGRFDADRLSFRHGPMSASLRRASGLVTISSTAALEAVAADVPIGIVADFGVDDTHLNRVFESSGCLVRLADGSFSDPKMPHAAWRRSNYFHPAELDDWAAVIADTAPTPGSARPGPSRRAWWSATKAAVRRSARAAHVLDERGGSDVVNTS</sequence>
<dbReference type="AlphaFoldDB" id="A0A4R7I403"/>
<dbReference type="RefSeq" id="WP_133869630.1">
    <property type="nucleotide sequence ID" value="NZ_SOAU01000001.1"/>
</dbReference>
<name>A0A4R7I403_9ACTN</name>
<dbReference type="Proteomes" id="UP000294558">
    <property type="component" value="Unassembled WGS sequence"/>
</dbReference>
<gene>
    <name evidence="1" type="ORF">BDK89_2941</name>
</gene>
<dbReference type="EMBL" id="SOAU01000001">
    <property type="protein sequence ID" value="TDT17333.1"/>
    <property type="molecule type" value="Genomic_DNA"/>
</dbReference>
<comment type="caution">
    <text evidence="1">The sequence shown here is derived from an EMBL/GenBank/DDBJ whole genome shotgun (WGS) entry which is preliminary data.</text>
</comment>
<proteinExistence type="predicted"/>
<reference evidence="1 2" key="1">
    <citation type="submission" date="2019-03" db="EMBL/GenBank/DDBJ databases">
        <title>Sequencing the genomes of 1000 actinobacteria strains.</title>
        <authorList>
            <person name="Klenk H.-P."/>
        </authorList>
    </citation>
    <scope>NUCLEOTIDE SEQUENCE [LARGE SCALE GENOMIC DNA]</scope>
    <source>
        <strain evidence="1 2">DSM 18936</strain>
    </source>
</reference>
<dbReference type="OrthoDB" id="8441777at2"/>
<organism evidence="1 2">
    <name type="scientific">Ilumatobacter fluminis</name>
    <dbReference type="NCBI Taxonomy" id="467091"/>
    <lineage>
        <taxon>Bacteria</taxon>
        <taxon>Bacillati</taxon>
        <taxon>Actinomycetota</taxon>
        <taxon>Acidimicrobiia</taxon>
        <taxon>Acidimicrobiales</taxon>
        <taxon>Ilumatobacteraceae</taxon>
        <taxon>Ilumatobacter</taxon>
    </lineage>
</organism>
<protein>
    <submittedName>
        <fullName evidence="1">Uncharacterized protein</fullName>
    </submittedName>
</protein>